<dbReference type="GO" id="GO:0071472">
    <property type="term" value="P:cellular response to salt stress"/>
    <property type="evidence" value="ECO:0007669"/>
    <property type="project" value="EnsemblPlants"/>
</dbReference>
<dbReference type="InterPro" id="IPR003690">
    <property type="entry name" value="MTERF"/>
</dbReference>
<evidence type="ECO:0000256" key="1">
    <source>
        <dbReference type="ARBA" id="ARBA00007692"/>
    </source>
</evidence>
<dbReference type="AlphaFoldDB" id="A0A7N0SZN5"/>
<reference evidence="4" key="1">
    <citation type="submission" date="2021-01" db="UniProtKB">
        <authorList>
            <consortium name="EnsemblPlants"/>
        </authorList>
    </citation>
    <scope>IDENTIFICATION</scope>
</reference>
<evidence type="ECO:0000313" key="4">
    <source>
        <dbReference type="EnsemblPlants" id="Kaladp0015s0186.1.v1.1.CDS.1"/>
    </source>
</evidence>
<keyword evidence="2" id="KW-0806">Transcription termination</keyword>
<dbReference type="PANTHER" id="PTHR13068">
    <property type="entry name" value="CGI-12 PROTEIN-RELATED"/>
    <property type="match status" value="1"/>
</dbReference>
<organism evidence="4 5">
    <name type="scientific">Kalanchoe fedtschenkoi</name>
    <name type="common">Lavender scallops</name>
    <name type="synonym">South American air plant</name>
    <dbReference type="NCBI Taxonomy" id="63787"/>
    <lineage>
        <taxon>Eukaryota</taxon>
        <taxon>Viridiplantae</taxon>
        <taxon>Streptophyta</taxon>
        <taxon>Embryophyta</taxon>
        <taxon>Tracheophyta</taxon>
        <taxon>Spermatophyta</taxon>
        <taxon>Magnoliopsida</taxon>
        <taxon>eudicotyledons</taxon>
        <taxon>Gunneridae</taxon>
        <taxon>Pentapetalae</taxon>
        <taxon>Saxifragales</taxon>
        <taxon>Crassulaceae</taxon>
        <taxon>Kalanchoe</taxon>
    </lineage>
</organism>
<keyword evidence="2" id="KW-0805">Transcription regulation</keyword>
<dbReference type="GO" id="GO:0009507">
    <property type="term" value="C:chloroplast"/>
    <property type="evidence" value="ECO:0007669"/>
    <property type="project" value="EnsemblPlants"/>
</dbReference>
<accession>A0A7N0SZN5</accession>
<evidence type="ECO:0000256" key="3">
    <source>
        <dbReference type="ARBA" id="ARBA00022946"/>
    </source>
</evidence>
<dbReference type="GO" id="GO:0006353">
    <property type="term" value="P:DNA-templated transcription termination"/>
    <property type="evidence" value="ECO:0007669"/>
    <property type="project" value="UniProtKB-KW"/>
</dbReference>
<dbReference type="InterPro" id="IPR038538">
    <property type="entry name" value="MTERF_sf"/>
</dbReference>
<keyword evidence="2" id="KW-0804">Transcription</keyword>
<sequence length="278" mass="31698">MLTSIHHTTIITPVTAAFSNSLIPTPPLPAQFLRFRTSPRENFRYLKTLGIIEPNTKFYKSPSPETLDKILSTVEFFTSRGFSTSDFRRVAFLCPELFSPDFDPSCVQPVFDFLATELPASPEQCKGLIVRCPGLLLSDVDLCLRQTWLYLKSLGVEKLNAPTTLNAHLLNTRVPKLAEKVRYLRSVGLSYEEAGTVCARFPAIFGYSVEHNLRPKVEFLKVMGMSAVEVLNGFPQYLGFSLQKRIAPRYLHLQKRKVKVPLKRMLMWGDEKFYGKWK</sequence>
<dbReference type="SMART" id="SM00733">
    <property type="entry name" value="Mterf"/>
    <property type="match status" value="4"/>
</dbReference>
<dbReference type="OMA" id="LWSDQKF"/>
<dbReference type="Gene3D" id="1.25.70.10">
    <property type="entry name" value="Transcription termination factor 3, mitochondrial"/>
    <property type="match status" value="1"/>
</dbReference>
<dbReference type="Pfam" id="PF02536">
    <property type="entry name" value="mTERF"/>
    <property type="match status" value="1"/>
</dbReference>
<protein>
    <submittedName>
        <fullName evidence="4">Uncharacterized protein</fullName>
    </submittedName>
</protein>
<dbReference type="Gramene" id="Kaladp0015s0186.1.v1.1">
    <property type="protein sequence ID" value="Kaladp0015s0186.1.v1.1.CDS.1"/>
    <property type="gene ID" value="Kaladp0015s0186.v1.1"/>
</dbReference>
<keyword evidence="5" id="KW-1185">Reference proteome</keyword>
<dbReference type="PANTHER" id="PTHR13068:SF139">
    <property type="entry name" value="TRANSCRIPTION TERMINATION FACTOR MTEF1, CHLOROPLASTIC"/>
    <property type="match status" value="1"/>
</dbReference>
<evidence type="ECO:0000313" key="5">
    <source>
        <dbReference type="Proteomes" id="UP000594263"/>
    </source>
</evidence>
<dbReference type="Proteomes" id="UP000594263">
    <property type="component" value="Unplaced"/>
</dbReference>
<keyword evidence="3" id="KW-0809">Transit peptide</keyword>
<comment type="similarity">
    <text evidence="1">Belongs to the mTERF family.</text>
</comment>
<proteinExistence type="inferred from homology"/>
<dbReference type="GO" id="GO:0042646">
    <property type="term" value="C:plastid nucleoid"/>
    <property type="evidence" value="ECO:0007669"/>
    <property type="project" value="EnsemblPlants"/>
</dbReference>
<name>A0A7N0SZN5_KALFE</name>
<evidence type="ECO:0000256" key="2">
    <source>
        <dbReference type="ARBA" id="ARBA00022472"/>
    </source>
</evidence>
<dbReference type="GO" id="GO:0003676">
    <property type="term" value="F:nucleic acid binding"/>
    <property type="evidence" value="ECO:0007669"/>
    <property type="project" value="InterPro"/>
</dbReference>
<dbReference type="EnsemblPlants" id="Kaladp0015s0186.1.v1.1">
    <property type="protein sequence ID" value="Kaladp0015s0186.1.v1.1.CDS.1"/>
    <property type="gene ID" value="Kaladp0015s0186.v1.1"/>
</dbReference>